<evidence type="ECO:0000259" key="4">
    <source>
        <dbReference type="SMART" id="SM00382"/>
    </source>
</evidence>
<keyword evidence="3" id="KW-0067">ATP-binding</keyword>
<protein>
    <submittedName>
        <fullName evidence="5">ATPase family associated with various cellular activities (AAA)</fullName>
    </submittedName>
</protein>
<dbReference type="Proteomes" id="UP000184436">
    <property type="component" value="Unassembled WGS sequence"/>
</dbReference>
<dbReference type="SUPFAM" id="SSF52540">
    <property type="entry name" value="P-loop containing nucleoside triphosphate hydrolases"/>
    <property type="match status" value="1"/>
</dbReference>
<keyword evidence="6" id="KW-1185">Reference proteome</keyword>
<dbReference type="InterPro" id="IPR003593">
    <property type="entry name" value="AAA+_ATPase"/>
</dbReference>
<dbReference type="CDD" id="cd00009">
    <property type="entry name" value="AAA"/>
    <property type="match status" value="1"/>
</dbReference>
<dbReference type="InterPro" id="IPR000641">
    <property type="entry name" value="CbxX/CfxQ"/>
</dbReference>
<dbReference type="Pfam" id="PF00004">
    <property type="entry name" value="AAA"/>
    <property type="match status" value="1"/>
</dbReference>
<dbReference type="SMART" id="SM00382">
    <property type="entry name" value="AAA"/>
    <property type="match status" value="1"/>
</dbReference>
<dbReference type="FunFam" id="3.40.50.300:FF:000216">
    <property type="entry name" value="Type VII secretion ATPase EccA"/>
    <property type="match status" value="1"/>
</dbReference>
<name>A0A1M5E417_9BACE</name>
<dbReference type="PANTHER" id="PTHR43392:SF2">
    <property type="entry name" value="AAA-TYPE ATPASE FAMILY PROTEIN _ ANKYRIN REPEAT FAMILY PROTEIN"/>
    <property type="match status" value="1"/>
</dbReference>
<dbReference type="RefSeq" id="WP_159106338.1">
    <property type="nucleotide sequence ID" value="NZ_FQVD01000032.1"/>
</dbReference>
<dbReference type="STRING" id="871325.SAMN05444349_13232"/>
<comment type="similarity">
    <text evidence="1">Belongs to the CbxX/CfxQ family.</text>
</comment>
<dbReference type="Pfam" id="PF17866">
    <property type="entry name" value="AAA_lid_6"/>
    <property type="match status" value="1"/>
</dbReference>
<gene>
    <name evidence="5" type="ORF">SAMN05444349_13232</name>
</gene>
<sequence>MTKKKDTTIDEKLNDLDEQIKAFLDDIEDWKTNSDTTACEETGISGLDDNFGYVRESRYVDKGVTYFIPVNPKPEGEYKLEELVVFANEEDTYHERRKNKLYFKSDTKKVLRITMWIRKVTGNDPSNGVLFSLYREGCRVPVFKRLEQIDPDGFEYSFTYEDTGKLLPGRYFLLIGNMENDLEAKSPLEIMGTQLCYRFRILTEGTYLPKPKVRRVSVSRPDVQETVCGTSGKLDIKVALKGYIEDTYDFCAYCYNTDHQLIGKVETDAKLISKGSNTWLKFSLDSSYIWVAGDYSLVFVYNEEPAYVFSFHLSSQAFVQCEVRELQPDSFHYLMVKYCEKKVVWQGRICKLPGMRNIRERFVSLIEETVFDELCRRKGVEITKRNKHFVMIGAESSIQPKVATCLSSMFSLGNIQMDEVDATSLITSKNSLNPYEEVNTLMSNRLDSTIFLKQFSALLSPNGLPVLRKITNALNDQEHSWSLVLCGTESEVEQLFEAVPEWRAYFPEEYWLEFGNYSFSDVLYRLIYQLEKRKYKLSPDAELRLYHATKQSWDNGKLMHWGEKEIVDFVESTLLPVVRKRMMKRVLKSASQDIQALQTLYADDLELSFDGNRMNSFEENMKPLLAMVGLKEVKERLTEHFNLSCLQKMRQQVGLPVGDIGPYHMIFTGNPGTGKTTVAKLIGKIYHSLGILSKGDVVVTDRSHIVGQYLGDTEKNMLDILEKSRGNVLFIDEAYTLYCRKDDRSDYGLRAIEVLLPVLAQKNPDMLVIMAGYEKEMELMMSGNQGLAGRFPHKLHFSDYTVDELFQIGQNLLDKGEYWLPEATEDIFRRLIAEAVANKNALFSNARWVEQVITTGILPAMAKRLMRNCDTLSKEMLRTIEPSDVEEGMPRFINVLADKPQRNPIGFRA</sequence>
<dbReference type="Gene3D" id="3.40.50.300">
    <property type="entry name" value="P-loop containing nucleotide triphosphate hydrolases"/>
    <property type="match status" value="1"/>
</dbReference>
<proteinExistence type="inferred from homology"/>
<dbReference type="EMBL" id="FQVD01000032">
    <property type="protein sequence ID" value="SHF73935.1"/>
    <property type="molecule type" value="Genomic_DNA"/>
</dbReference>
<dbReference type="GO" id="GO:0016887">
    <property type="term" value="F:ATP hydrolysis activity"/>
    <property type="evidence" value="ECO:0007669"/>
    <property type="project" value="InterPro"/>
</dbReference>
<dbReference type="AlphaFoldDB" id="A0A1M5E417"/>
<dbReference type="PANTHER" id="PTHR43392">
    <property type="entry name" value="AAA-TYPE ATPASE FAMILY PROTEIN / ANKYRIN REPEAT FAMILY PROTEIN"/>
    <property type="match status" value="1"/>
</dbReference>
<feature type="domain" description="AAA+ ATPase" evidence="4">
    <location>
        <begin position="661"/>
        <end position="801"/>
    </location>
</feature>
<dbReference type="InterPro" id="IPR050773">
    <property type="entry name" value="CbxX/CfxQ_RuBisCO_ESX"/>
</dbReference>
<keyword evidence="2" id="KW-0547">Nucleotide-binding</keyword>
<dbReference type="PRINTS" id="PR00819">
    <property type="entry name" value="CBXCFQXSUPER"/>
</dbReference>
<accession>A0A1M5E417</accession>
<evidence type="ECO:0000313" key="6">
    <source>
        <dbReference type="Proteomes" id="UP000184436"/>
    </source>
</evidence>
<evidence type="ECO:0000313" key="5">
    <source>
        <dbReference type="EMBL" id="SHF73935.1"/>
    </source>
</evidence>
<dbReference type="Gene3D" id="1.10.8.60">
    <property type="match status" value="1"/>
</dbReference>
<evidence type="ECO:0000256" key="3">
    <source>
        <dbReference type="ARBA" id="ARBA00022840"/>
    </source>
</evidence>
<evidence type="ECO:0000256" key="2">
    <source>
        <dbReference type="ARBA" id="ARBA00022741"/>
    </source>
</evidence>
<evidence type="ECO:0000256" key="1">
    <source>
        <dbReference type="ARBA" id="ARBA00010378"/>
    </source>
</evidence>
<dbReference type="InterPro" id="IPR041627">
    <property type="entry name" value="AAA_lid_6"/>
</dbReference>
<reference evidence="5 6" key="1">
    <citation type="submission" date="2016-11" db="EMBL/GenBank/DDBJ databases">
        <authorList>
            <person name="Jaros S."/>
            <person name="Januszkiewicz K."/>
            <person name="Wedrychowicz H."/>
        </authorList>
    </citation>
    <scope>NUCLEOTIDE SEQUENCE [LARGE SCALE GENOMIC DNA]</scope>
    <source>
        <strain evidence="5 6">DSM 26883</strain>
    </source>
</reference>
<dbReference type="InterPro" id="IPR027417">
    <property type="entry name" value="P-loop_NTPase"/>
</dbReference>
<dbReference type="InterPro" id="IPR003959">
    <property type="entry name" value="ATPase_AAA_core"/>
</dbReference>
<dbReference type="GO" id="GO:0005524">
    <property type="term" value="F:ATP binding"/>
    <property type="evidence" value="ECO:0007669"/>
    <property type="project" value="UniProtKB-KW"/>
</dbReference>
<organism evidence="5 6">
    <name type="scientific">Bacteroides faecichinchillae</name>
    <dbReference type="NCBI Taxonomy" id="871325"/>
    <lineage>
        <taxon>Bacteria</taxon>
        <taxon>Pseudomonadati</taxon>
        <taxon>Bacteroidota</taxon>
        <taxon>Bacteroidia</taxon>
        <taxon>Bacteroidales</taxon>
        <taxon>Bacteroidaceae</taxon>
        <taxon>Bacteroides</taxon>
    </lineage>
</organism>